<comment type="caution">
    <text evidence="2">The sequence shown here is derived from an EMBL/GenBank/DDBJ whole genome shotgun (WGS) entry which is preliminary data.</text>
</comment>
<dbReference type="InterPro" id="IPR011009">
    <property type="entry name" value="Kinase-like_dom_sf"/>
</dbReference>
<gene>
    <name evidence="2" type="ORF">D9613_009140</name>
</gene>
<keyword evidence="3" id="KW-1185">Reference proteome</keyword>
<dbReference type="GO" id="GO:0004672">
    <property type="term" value="F:protein kinase activity"/>
    <property type="evidence" value="ECO:0007669"/>
    <property type="project" value="InterPro"/>
</dbReference>
<dbReference type="SUPFAM" id="SSF56112">
    <property type="entry name" value="Protein kinase-like (PK-like)"/>
    <property type="match status" value="1"/>
</dbReference>
<dbReference type="AlphaFoldDB" id="A0A8H4VTW6"/>
<organism evidence="2 3">
    <name type="scientific">Agrocybe pediades</name>
    <dbReference type="NCBI Taxonomy" id="84607"/>
    <lineage>
        <taxon>Eukaryota</taxon>
        <taxon>Fungi</taxon>
        <taxon>Dikarya</taxon>
        <taxon>Basidiomycota</taxon>
        <taxon>Agaricomycotina</taxon>
        <taxon>Agaricomycetes</taxon>
        <taxon>Agaricomycetidae</taxon>
        <taxon>Agaricales</taxon>
        <taxon>Agaricineae</taxon>
        <taxon>Strophariaceae</taxon>
        <taxon>Agrocybe</taxon>
    </lineage>
</organism>
<sequence>MATHVDEDERRPPDNMQSLMRAEYIWRDHYDWLLGIGYQLRPRYAPGWVPSWKTSGKSRLRSEDGYPIGFAAINDALHVPTGSRVALKLLYKSINPFEEDIIRYFSSEEAKKDPRNRCIPLLDVLHPPIPEGKDEFVFLVMPYVRTFRLPIFDTVGEAVDCIRQALVGLQFLHEHHTAHRDFNIHNLMMDCSMFPDGFHPTKNLLKPDLSGPAKYYTRTQRPPKYYIIDFGLSRQYDANNTAPLEDIIHGGDRTVPEFQTSMDPQNPFWTDIYYAGNLIREAFLDGHPRGAFTRGYRGLEFLRPLVDIMINKEPSKRPTIGEAVEHFEKLVNGLSTSQLRSRTASRRANIFTDFGHLLAHWRRRIVYMAKHTPAIPSTTSPTSQS</sequence>
<feature type="domain" description="Protein kinase" evidence="1">
    <location>
        <begin position="62"/>
        <end position="331"/>
    </location>
</feature>
<dbReference type="SMART" id="SM00220">
    <property type="entry name" value="S_TKc"/>
    <property type="match status" value="1"/>
</dbReference>
<evidence type="ECO:0000313" key="2">
    <source>
        <dbReference type="EMBL" id="KAF4622393.1"/>
    </source>
</evidence>
<name>A0A8H4VTW6_9AGAR</name>
<accession>A0A8H4VTW6</accession>
<proteinExistence type="predicted"/>
<dbReference type="EMBL" id="JAACJL010000002">
    <property type="protein sequence ID" value="KAF4622393.1"/>
    <property type="molecule type" value="Genomic_DNA"/>
</dbReference>
<dbReference type="InterPro" id="IPR000719">
    <property type="entry name" value="Prot_kinase_dom"/>
</dbReference>
<dbReference type="GO" id="GO:0005524">
    <property type="term" value="F:ATP binding"/>
    <property type="evidence" value="ECO:0007669"/>
    <property type="project" value="InterPro"/>
</dbReference>
<reference evidence="2 3" key="1">
    <citation type="submission" date="2019-12" db="EMBL/GenBank/DDBJ databases">
        <authorList>
            <person name="Floudas D."/>
            <person name="Bentzer J."/>
            <person name="Ahren D."/>
            <person name="Johansson T."/>
            <person name="Persson P."/>
            <person name="Tunlid A."/>
        </authorList>
    </citation>
    <scope>NUCLEOTIDE SEQUENCE [LARGE SCALE GENOMIC DNA]</scope>
    <source>
        <strain evidence="2 3">CBS 102.39</strain>
    </source>
</reference>
<dbReference type="Proteomes" id="UP000521872">
    <property type="component" value="Unassembled WGS sequence"/>
</dbReference>
<dbReference type="PROSITE" id="PS50011">
    <property type="entry name" value="PROTEIN_KINASE_DOM"/>
    <property type="match status" value="1"/>
</dbReference>
<protein>
    <recommendedName>
        <fullName evidence="1">Protein kinase domain-containing protein</fullName>
    </recommendedName>
</protein>
<evidence type="ECO:0000313" key="3">
    <source>
        <dbReference type="Proteomes" id="UP000521872"/>
    </source>
</evidence>
<evidence type="ECO:0000259" key="1">
    <source>
        <dbReference type="PROSITE" id="PS50011"/>
    </source>
</evidence>
<dbReference type="PANTHER" id="PTHR24347">
    <property type="entry name" value="SERINE/THREONINE-PROTEIN KINASE"/>
    <property type="match status" value="1"/>
</dbReference>
<dbReference type="Gene3D" id="1.10.510.10">
    <property type="entry name" value="Transferase(Phosphotransferase) domain 1"/>
    <property type="match status" value="1"/>
</dbReference>